<comment type="caution">
    <text evidence="1">The sequence shown here is derived from an EMBL/GenBank/DDBJ whole genome shotgun (WGS) entry which is preliminary data.</text>
</comment>
<name>A0A252CC82_9LACT</name>
<accession>A0A252CC82</accession>
<sequence>MQDEILRNSGSVGNNSKAGRDIAGRDIKTNILNIFGKNRNQKSEIFNVVKSLDKRAKLLYRLDEISDFNPDWQEKIDFNSLNTWKKIFENRAAQLEKFEEEIISNLTVPEILLLDLSNKYARLSNENISSDSKCMLIEKQLLETVNGGRSDKICEENKTAGIELTIYWAFTRCQILENPPR</sequence>
<evidence type="ECO:0000313" key="1">
    <source>
        <dbReference type="EMBL" id="OUK04187.1"/>
    </source>
</evidence>
<evidence type="ECO:0000313" key="2">
    <source>
        <dbReference type="Proteomes" id="UP000194606"/>
    </source>
</evidence>
<dbReference type="EMBL" id="MUIZ01000004">
    <property type="protein sequence ID" value="OUK04187.1"/>
    <property type="molecule type" value="Genomic_DNA"/>
</dbReference>
<organism evidence="1 2">
    <name type="scientific">Lactococcus petauri</name>
    <dbReference type="NCBI Taxonomy" id="1940789"/>
    <lineage>
        <taxon>Bacteria</taxon>
        <taxon>Bacillati</taxon>
        <taxon>Bacillota</taxon>
        <taxon>Bacilli</taxon>
        <taxon>Lactobacillales</taxon>
        <taxon>Streptococcaceae</taxon>
        <taxon>Lactococcus</taxon>
    </lineage>
</organism>
<reference evidence="1 2" key="1">
    <citation type="submission" date="2017-02" db="EMBL/GenBank/DDBJ databases">
        <authorList>
            <person name="Peterson S.W."/>
        </authorList>
    </citation>
    <scope>NUCLEOTIDE SEQUENCE [LARGE SCALE GENOMIC DNA]</scope>
    <source>
        <strain evidence="1">159469</strain>
    </source>
</reference>
<dbReference type="RefSeq" id="WP_086582846.1">
    <property type="nucleotide sequence ID" value="NZ_MUIZ01000004.1"/>
</dbReference>
<protein>
    <submittedName>
        <fullName evidence="1">Uncharacterized protein</fullName>
    </submittedName>
</protein>
<gene>
    <name evidence="1" type="ORF">BZZ03_06840</name>
</gene>
<dbReference type="AlphaFoldDB" id="A0A252CC82"/>
<dbReference type="Proteomes" id="UP000194606">
    <property type="component" value="Unassembled WGS sequence"/>
</dbReference>
<proteinExistence type="predicted"/>